<dbReference type="Proteomes" id="UP001499854">
    <property type="component" value="Unassembled WGS sequence"/>
</dbReference>
<dbReference type="RefSeq" id="WP_344659356.1">
    <property type="nucleotide sequence ID" value="NZ_BAAAQM010000028.1"/>
</dbReference>
<proteinExistence type="predicted"/>
<organism evidence="1 2">
    <name type="scientific">Catenulispora subtropica</name>
    <dbReference type="NCBI Taxonomy" id="450798"/>
    <lineage>
        <taxon>Bacteria</taxon>
        <taxon>Bacillati</taxon>
        <taxon>Actinomycetota</taxon>
        <taxon>Actinomycetes</taxon>
        <taxon>Catenulisporales</taxon>
        <taxon>Catenulisporaceae</taxon>
        <taxon>Catenulispora</taxon>
    </lineage>
</organism>
<gene>
    <name evidence="1" type="ORF">GCM10009838_48110</name>
</gene>
<evidence type="ECO:0000313" key="1">
    <source>
        <dbReference type="EMBL" id="GAA1981271.1"/>
    </source>
</evidence>
<dbReference type="EMBL" id="BAAAQM010000028">
    <property type="protein sequence ID" value="GAA1981271.1"/>
    <property type="molecule type" value="Genomic_DNA"/>
</dbReference>
<evidence type="ECO:0000313" key="2">
    <source>
        <dbReference type="Proteomes" id="UP001499854"/>
    </source>
</evidence>
<reference evidence="1 2" key="1">
    <citation type="journal article" date="2019" name="Int. J. Syst. Evol. Microbiol.">
        <title>The Global Catalogue of Microorganisms (GCM) 10K type strain sequencing project: providing services to taxonomists for standard genome sequencing and annotation.</title>
        <authorList>
            <consortium name="The Broad Institute Genomics Platform"/>
            <consortium name="The Broad Institute Genome Sequencing Center for Infectious Disease"/>
            <person name="Wu L."/>
            <person name="Ma J."/>
        </authorList>
    </citation>
    <scope>NUCLEOTIDE SEQUENCE [LARGE SCALE GENOMIC DNA]</scope>
    <source>
        <strain evidence="1 2">JCM 16013</strain>
    </source>
</reference>
<evidence type="ECO:0008006" key="3">
    <source>
        <dbReference type="Google" id="ProtNLM"/>
    </source>
</evidence>
<accession>A0ABN2S779</accession>
<keyword evidence="2" id="KW-1185">Reference proteome</keyword>
<sequence length="225" mass="24378">MNHVATTLPSARLESFRGDFEIHVTVPAKDAELDRLAAWAARRAVKFTHIVLARGSMPSQPMLTIRVSGMLDAICSRAESMTADLLNEGFTVSRVKVEAAPYATGVPATNAEAAGSSDGMYFEHHVKLLLEPAYDEAALAASVISHGAHLSRNARRLRDDGRAERFVTQRCRGVGRVEAGERLEALTGVLVDVGLDVVSVEREYVVYDSAPAVDAGWIDEECVRS</sequence>
<name>A0ABN2S779_9ACTN</name>
<protein>
    <recommendedName>
        <fullName evidence="3">Ankyrin</fullName>
    </recommendedName>
</protein>
<comment type="caution">
    <text evidence="1">The sequence shown here is derived from an EMBL/GenBank/DDBJ whole genome shotgun (WGS) entry which is preliminary data.</text>
</comment>